<dbReference type="AlphaFoldDB" id="A0A5P2HC17"/>
<keyword evidence="2" id="KW-0472">Membrane</keyword>
<accession>A0A5P2HC17</accession>
<keyword evidence="2" id="KW-1133">Transmembrane helix</keyword>
<reference evidence="3 4" key="1">
    <citation type="submission" date="2019-09" db="EMBL/GenBank/DDBJ databases">
        <title>FDA dAtabase for Regulatory Grade micrObial Sequences (FDA-ARGOS): Supporting development and validation of Infectious Disease Dx tests.</title>
        <authorList>
            <person name="Sciortino C."/>
            <person name="Tallon L."/>
            <person name="Sadzewicz L."/>
            <person name="Vavikolanu K."/>
            <person name="Mehta A."/>
            <person name="Aluvathingal J."/>
            <person name="Nadendla S."/>
            <person name="Nandy P."/>
            <person name="Geyer C."/>
            <person name="Yan Y."/>
            <person name="Sichtig H."/>
        </authorList>
    </citation>
    <scope>NUCLEOTIDE SEQUENCE [LARGE SCALE GENOMIC DNA]</scope>
    <source>
        <strain evidence="3 4">FDAARGOS_664</strain>
    </source>
</reference>
<protein>
    <submittedName>
        <fullName evidence="3">DUF58 domain-containing protein</fullName>
    </submittedName>
</protein>
<feature type="compositionally biased region" description="Polar residues" evidence="1">
    <location>
        <begin position="1"/>
        <end position="11"/>
    </location>
</feature>
<keyword evidence="2" id="KW-0812">Transmembrane</keyword>
<feature type="transmembrane region" description="Helical" evidence="2">
    <location>
        <begin position="68"/>
        <end position="90"/>
    </location>
</feature>
<organism evidence="3 4">
    <name type="scientific">Cupriavidus pauculus</name>
    <dbReference type="NCBI Taxonomy" id="82633"/>
    <lineage>
        <taxon>Bacteria</taxon>
        <taxon>Pseudomonadati</taxon>
        <taxon>Pseudomonadota</taxon>
        <taxon>Betaproteobacteria</taxon>
        <taxon>Burkholderiales</taxon>
        <taxon>Burkholderiaceae</taxon>
        <taxon>Cupriavidus</taxon>
    </lineage>
</organism>
<evidence type="ECO:0000256" key="2">
    <source>
        <dbReference type="SAM" id="Phobius"/>
    </source>
</evidence>
<dbReference type="PANTHER" id="PTHR34351">
    <property type="entry name" value="SLR1927 PROTEIN-RELATED"/>
    <property type="match status" value="1"/>
</dbReference>
<evidence type="ECO:0000313" key="4">
    <source>
        <dbReference type="Proteomes" id="UP000322822"/>
    </source>
</evidence>
<proteinExistence type="predicted"/>
<feature type="region of interest" description="Disordered" evidence="1">
    <location>
        <begin position="1"/>
        <end position="26"/>
    </location>
</feature>
<dbReference type="RefSeq" id="WP_150376118.1">
    <property type="nucleotide sequence ID" value="NZ_CP044067.1"/>
</dbReference>
<sequence length="361" mass="38908">MSTSTSPNTSARPRRPRSPGDWLRRSHGPVNGVVTLHRRQLYILPTRGGMAFAVLLLAMLMTSLNYNISLGFALTFLLIGIVMACMWTAYRNLLDLEVGAGAVSPAFVGDAAVFALQVDNRDDTARIGVEARANAARTPRAKLPRGKLSPSAAPSAISTASTVPTEAASLTLDAQASGALALRLPATRRGRLSLPRVTLESRFPFGLFRVWSYADLPLATLVYPAPEAGAPPLPLLARADDAEDGTLSVASDDGIDQLRRYRTGDPLHRIAWKHSARTGRWMSRTGQTPRDPACWLDWHALPDGLDTEARLSRLCAWVLAAGDDLDVGLRLPAVEIPPGHGAAHRRACLEALALWPERPAS</sequence>
<evidence type="ECO:0000256" key="1">
    <source>
        <dbReference type="SAM" id="MobiDB-lite"/>
    </source>
</evidence>
<dbReference type="Proteomes" id="UP000322822">
    <property type="component" value="Chromosome 2"/>
</dbReference>
<dbReference type="EMBL" id="CP044067">
    <property type="protein sequence ID" value="QET05701.1"/>
    <property type="molecule type" value="Genomic_DNA"/>
</dbReference>
<feature type="transmembrane region" description="Helical" evidence="2">
    <location>
        <begin position="41"/>
        <end position="62"/>
    </location>
</feature>
<gene>
    <name evidence="3" type="ORF">FOB72_27375</name>
</gene>
<name>A0A5P2HC17_9BURK</name>
<dbReference type="PANTHER" id="PTHR34351:SF1">
    <property type="entry name" value="SLR1927 PROTEIN"/>
    <property type="match status" value="1"/>
</dbReference>
<dbReference type="OrthoDB" id="5298497at2"/>
<evidence type="ECO:0000313" key="3">
    <source>
        <dbReference type="EMBL" id="QET05701.1"/>
    </source>
</evidence>